<organism evidence="7 8">
    <name type="scientific">Drosophila navojoa</name>
    <name type="common">Fruit fly</name>
    <dbReference type="NCBI Taxonomy" id="7232"/>
    <lineage>
        <taxon>Eukaryota</taxon>
        <taxon>Metazoa</taxon>
        <taxon>Ecdysozoa</taxon>
        <taxon>Arthropoda</taxon>
        <taxon>Hexapoda</taxon>
        <taxon>Insecta</taxon>
        <taxon>Pterygota</taxon>
        <taxon>Neoptera</taxon>
        <taxon>Endopterygota</taxon>
        <taxon>Diptera</taxon>
        <taxon>Brachycera</taxon>
        <taxon>Muscomorpha</taxon>
        <taxon>Ephydroidea</taxon>
        <taxon>Drosophilidae</taxon>
        <taxon>Drosophila</taxon>
    </lineage>
</organism>
<keyword evidence="4" id="KW-0547">Nucleotide-binding</keyword>
<keyword evidence="2 4" id="KW-0808">Transferase</keyword>
<feature type="domain" description="Carbohydrate kinase FGGY C-terminal" evidence="6">
    <location>
        <begin position="358"/>
        <end position="494"/>
    </location>
</feature>
<evidence type="ECO:0000313" key="8">
    <source>
        <dbReference type="Proteomes" id="UP000295192"/>
    </source>
</evidence>
<dbReference type="InterPro" id="IPR043129">
    <property type="entry name" value="ATPase_NBD"/>
</dbReference>
<accession>A0A484BQ70</accession>
<dbReference type="InterPro" id="IPR018484">
    <property type="entry name" value="FGGY_N"/>
</dbReference>
<name>A0A484BQ70_DRONA</name>
<gene>
    <name evidence="7" type="ORF">AWZ03_003647</name>
</gene>
<protein>
    <recommendedName>
        <fullName evidence="4">Xylulose kinase</fullName>
        <ecNumber evidence="4">2.7.1.17</ecNumber>
    </recommendedName>
</protein>
<evidence type="ECO:0000259" key="5">
    <source>
        <dbReference type="Pfam" id="PF00370"/>
    </source>
</evidence>
<keyword evidence="4" id="KW-0067">ATP-binding</keyword>
<comment type="function">
    <text evidence="4">Phosphorylates D-xylulose to produce D-xylulose 5-phosphate, a molecule that may play an important role in the regulation of glucose metabolism and lipogenesis.</text>
</comment>
<reference evidence="7 8" key="1">
    <citation type="journal article" date="2019" name="J. Hered.">
        <title>An Improved Genome Assembly for Drosophila navojoa, the Basal Species in the mojavensis Cluster.</title>
        <authorList>
            <person name="Vanderlinde T."/>
            <person name="Dupim E.G."/>
            <person name="Nazario-Yepiz N.O."/>
            <person name="Carvalho A.B."/>
        </authorList>
    </citation>
    <scope>NUCLEOTIDE SEQUENCE [LARGE SCALE GENOMIC DNA]</scope>
    <source>
        <strain evidence="7">Navoj_Jal97</strain>
        <tissue evidence="7">Whole organism</tissue>
    </source>
</reference>
<dbReference type="InterPro" id="IPR018485">
    <property type="entry name" value="FGGY_C"/>
</dbReference>
<dbReference type="Pfam" id="PF00370">
    <property type="entry name" value="FGGY_N"/>
    <property type="match status" value="1"/>
</dbReference>
<evidence type="ECO:0000256" key="1">
    <source>
        <dbReference type="ARBA" id="ARBA00009156"/>
    </source>
</evidence>
<evidence type="ECO:0000256" key="3">
    <source>
        <dbReference type="ARBA" id="ARBA00022777"/>
    </source>
</evidence>
<dbReference type="EMBL" id="LSRL02000019">
    <property type="protein sequence ID" value="TDG49871.1"/>
    <property type="molecule type" value="Genomic_DNA"/>
</dbReference>
<dbReference type="EC" id="2.7.1.17" evidence="4"/>
<comment type="similarity">
    <text evidence="1 4">Belongs to the FGGY kinase family.</text>
</comment>
<dbReference type="PANTHER" id="PTHR10196">
    <property type="entry name" value="SUGAR KINASE"/>
    <property type="match status" value="1"/>
</dbReference>
<evidence type="ECO:0000256" key="4">
    <source>
        <dbReference type="RuleBase" id="RU367058"/>
    </source>
</evidence>
<keyword evidence="4" id="KW-0119">Carbohydrate metabolism</keyword>
<sequence>MCHRAQPDYSLNTYMGINLGIEKLEAVILNAKLELVYSAVVRYDVDLPEYKTEKGVNAGVDLDQFEINPVMYIKALHILFNCLVSQGADLYKVAAIAGAAHHHGAIYWSLTGFRALCGLTALKSLHEQLTEKCFTLRSLYWVNDDCMDTQCKAMEKAVGGARKLKKITGSHAFAGLTGPEIRKVHVTYPDEYQRTVRISLISSFLASLLTGTMASIDHSDGSLMNLLNIHEKEWSDVLLAACAPELASRLMPAIATNRLQGRINKYYVNRWKFRPDCMIAAATNSHSSMLASIKDQENVIILSLSQHDMIILPTRECNAEEEGQTMCHPTIPDTFMNFFRFHNGGLVRERICQEVADGSWTQFDEMLADTPIGNEGNIAIHFDEMELTPKAQGTLRWDIDISELATEALTGRERFEPRFEARAVIESQMMHHCGIVVGTGFSIDSNTRIIAIGEHSRNSSILQIVADVFNAPVYRHEMPVDPRLMGAAYRARYAFYEYREVNCNCCKCKIRHGNQPQLSYSEFIQSSPDYLTLATEPTPNCDKIYAPLKHRYAQMQRQLAASKAIHETRFEDDPYLLRQL</sequence>
<feature type="domain" description="Carbohydrate kinase FGGY N-terminal" evidence="5">
    <location>
        <begin position="148"/>
        <end position="279"/>
    </location>
</feature>
<dbReference type="OrthoDB" id="1728974at2759"/>
<comment type="caution">
    <text evidence="7">The sequence shown here is derived from an EMBL/GenBank/DDBJ whole genome shotgun (WGS) entry which is preliminary data.</text>
</comment>
<dbReference type="GO" id="GO:0005829">
    <property type="term" value="C:cytosol"/>
    <property type="evidence" value="ECO:0007669"/>
    <property type="project" value="TreeGrafter"/>
</dbReference>
<dbReference type="GO" id="GO:0005997">
    <property type="term" value="P:xylulose metabolic process"/>
    <property type="evidence" value="ECO:0007669"/>
    <property type="project" value="UniProtKB-UniRule"/>
</dbReference>
<dbReference type="InterPro" id="IPR042024">
    <property type="entry name" value="D-XK_euk"/>
</dbReference>
<dbReference type="Proteomes" id="UP000295192">
    <property type="component" value="Unassembled WGS sequence"/>
</dbReference>
<dbReference type="PANTHER" id="PTHR10196:SF57">
    <property type="entry name" value="XYLULOSE KINASE"/>
    <property type="match status" value="1"/>
</dbReference>
<dbReference type="OMA" id="GCVFWSD"/>
<dbReference type="GO" id="GO:0042732">
    <property type="term" value="P:D-xylose metabolic process"/>
    <property type="evidence" value="ECO:0007669"/>
    <property type="project" value="UniProtKB-UniRule"/>
</dbReference>
<evidence type="ECO:0000256" key="2">
    <source>
        <dbReference type="ARBA" id="ARBA00022679"/>
    </source>
</evidence>
<keyword evidence="8" id="KW-1185">Reference proteome</keyword>
<dbReference type="GO" id="GO:0004856">
    <property type="term" value="F:D-xylulokinase activity"/>
    <property type="evidence" value="ECO:0007669"/>
    <property type="project" value="UniProtKB-UniRule"/>
</dbReference>
<evidence type="ECO:0000259" key="6">
    <source>
        <dbReference type="Pfam" id="PF02782"/>
    </source>
</evidence>
<dbReference type="SUPFAM" id="SSF53067">
    <property type="entry name" value="Actin-like ATPase domain"/>
    <property type="match status" value="2"/>
</dbReference>
<dbReference type="Gene3D" id="3.30.420.40">
    <property type="match status" value="2"/>
</dbReference>
<proteinExistence type="inferred from homology"/>
<dbReference type="STRING" id="7232.A0A484BQ70"/>
<keyword evidence="3 4" id="KW-0418">Kinase</keyword>
<comment type="catalytic activity">
    <reaction evidence="4">
        <text>D-xylulose + ATP = D-xylulose 5-phosphate + ADP + H(+)</text>
        <dbReference type="Rhea" id="RHEA:10964"/>
        <dbReference type="ChEBI" id="CHEBI:15378"/>
        <dbReference type="ChEBI" id="CHEBI:17140"/>
        <dbReference type="ChEBI" id="CHEBI:30616"/>
        <dbReference type="ChEBI" id="CHEBI:57737"/>
        <dbReference type="ChEBI" id="CHEBI:456216"/>
        <dbReference type="EC" id="2.7.1.17"/>
    </reaction>
</comment>
<evidence type="ECO:0000313" key="7">
    <source>
        <dbReference type="EMBL" id="TDG49871.1"/>
    </source>
</evidence>
<dbReference type="GO" id="GO:0005524">
    <property type="term" value="F:ATP binding"/>
    <property type="evidence" value="ECO:0007669"/>
    <property type="project" value="UniProtKB-KW"/>
</dbReference>
<keyword evidence="4" id="KW-0859">Xylose metabolism</keyword>
<dbReference type="Pfam" id="PF02782">
    <property type="entry name" value="FGGY_C"/>
    <property type="match status" value="1"/>
</dbReference>
<dbReference type="AlphaFoldDB" id="A0A484BQ70"/>
<dbReference type="CDD" id="cd07776">
    <property type="entry name" value="ASKHA_NBD_FGGY_SpXK-like"/>
    <property type="match status" value="1"/>
</dbReference>